<feature type="region of interest" description="Disordered" evidence="2">
    <location>
        <begin position="408"/>
        <end position="433"/>
    </location>
</feature>
<feature type="compositionally biased region" description="Gly residues" evidence="2">
    <location>
        <begin position="506"/>
        <end position="524"/>
    </location>
</feature>
<dbReference type="PANTHER" id="PTHR47185">
    <property type="entry name" value="PX DOMAIN-CONTAINING PROTEIN YPR097W"/>
    <property type="match status" value="1"/>
</dbReference>
<dbReference type="GO" id="GO:0035091">
    <property type="term" value="F:phosphatidylinositol binding"/>
    <property type="evidence" value="ECO:0007669"/>
    <property type="project" value="TreeGrafter"/>
</dbReference>
<feature type="domain" description="PX-associated" evidence="4">
    <location>
        <begin position="640"/>
        <end position="807"/>
    </location>
</feature>
<dbReference type="InterPro" id="IPR024555">
    <property type="entry name" value="PX-associated"/>
</dbReference>
<dbReference type="EMBL" id="PGCI01000804">
    <property type="protein sequence ID" value="PLW15169.1"/>
    <property type="molecule type" value="Genomic_DNA"/>
</dbReference>
<dbReference type="Pfam" id="PF12828">
    <property type="entry name" value="PXB"/>
    <property type="match status" value="1"/>
</dbReference>
<dbReference type="InterPro" id="IPR047168">
    <property type="entry name" value="LEC1-like"/>
</dbReference>
<comment type="caution">
    <text evidence="5">The sequence shown here is derived from an EMBL/GenBank/DDBJ whole genome shotgun (WGS) entry which is preliminary data.</text>
</comment>
<gene>
    <name evidence="5" type="ORF">PCASD_14600</name>
</gene>
<feature type="region of interest" description="Disordered" evidence="2">
    <location>
        <begin position="579"/>
        <end position="604"/>
    </location>
</feature>
<evidence type="ECO:0000256" key="1">
    <source>
        <dbReference type="SAM" id="Coils"/>
    </source>
</evidence>
<proteinExistence type="predicted"/>
<feature type="compositionally biased region" description="Basic residues" evidence="2">
    <location>
        <begin position="490"/>
        <end position="505"/>
    </location>
</feature>
<feature type="compositionally biased region" description="Polar residues" evidence="2">
    <location>
        <begin position="1"/>
        <end position="30"/>
    </location>
</feature>
<keyword evidence="1" id="KW-0175">Coiled coil</keyword>
<feature type="region of interest" description="Disordered" evidence="2">
    <location>
        <begin position="344"/>
        <end position="367"/>
    </location>
</feature>
<reference evidence="5 6" key="1">
    <citation type="submission" date="2017-11" db="EMBL/GenBank/DDBJ databases">
        <title>De novo assembly and phasing of dikaryotic genomes from two isolates of Puccinia coronata f. sp. avenae, the causal agent of oat crown rust.</title>
        <authorList>
            <person name="Miller M.E."/>
            <person name="Zhang Y."/>
            <person name="Omidvar V."/>
            <person name="Sperschneider J."/>
            <person name="Schwessinger B."/>
            <person name="Raley C."/>
            <person name="Palmer J.M."/>
            <person name="Garnica D."/>
            <person name="Upadhyaya N."/>
            <person name="Rathjen J."/>
            <person name="Taylor J.M."/>
            <person name="Park R.F."/>
            <person name="Dodds P.N."/>
            <person name="Hirsch C.D."/>
            <person name="Kianian S.F."/>
            <person name="Figueroa M."/>
        </authorList>
    </citation>
    <scope>NUCLEOTIDE SEQUENCE [LARGE SCALE GENOMIC DNA]</scope>
    <source>
        <strain evidence="5">12SD80</strain>
    </source>
</reference>
<evidence type="ECO:0000313" key="6">
    <source>
        <dbReference type="Proteomes" id="UP000235392"/>
    </source>
</evidence>
<feature type="compositionally biased region" description="Low complexity" evidence="2">
    <location>
        <begin position="409"/>
        <end position="422"/>
    </location>
</feature>
<organism evidence="5 6">
    <name type="scientific">Puccinia coronata f. sp. avenae</name>
    <dbReference type="NCBI Taxonomy" id="200324"/>
    <lineage>
        <taxon>Eukaryota</taxon>
        <taxon>Fungi</taxon>
        <taxon>Dikarya</taxon>
        <taxon>Basidiomycota</taxon>
        <taxon>Pucciniomycotina</taxon>
        <taxon>Pucciniomycetes</taxon>
        <taxon>Pucciniales</taxon>
        <taxon>Pucciniaceae</taxon>
        <taxon>Puccinia</taxon>
    </lineage>
</organism>
<dbReference type="PANTHER" id="PTHR47185:SF1">
    <property type="entry name" value="PX DOMAIN-CONTAINING PROTEIN YPR097W"/>
    <property type="match status" value="1"/>
</dbReference>
<feature type="region of interest" description="Disordered" evidence="2">
    <location>
        <begin position="1"/>
        <end position="72"/>
    </location>
</feature>
<feature type="coiled-coil region" evidence="1">
    <location>
        <begin position="141"/>
        <end position="177"/>
    </location>
</feature>
<evidence type="ECO:0000259" key="4">
    <source>
        <dbReference type="Pfam" id="PF12828"/>
    </source>
</evidence>
<feature type="domain" description="PX" evidence="3">
    <location>
        <begin position="997"/>
        <end position="1323"/>
    </location>
</feature>
<protein>
    <submittedName>
        <fullName evidence="5">Uncharacterized protein</fullName>
    </submittedName>
</protein>
<evidence type="ECO:0000313" key="5">
    <source>
        <dbReference type="EMBL" id="PLW15169.1"/>
    </source>
</evidence>
<sequence>MAGPTSTDQPASTATTHTTRVIPGLSSQPPSSAANKRSRKKKAASKIIDNNNPTAPSVVDQEPHEPPVEPAPVPLLIASVPEPLNGLTPSAPPISASLSISPVQQVQKRIRAATKKLQRISGHESSTVPLNEDQKRAIASKPALEATVKELQDLLKILEEDEKLDELRIQAVREEEELKVRGRVDSAVVSEQKKAESSLTFLLQFLHLYSLVTSATQPPDSFAPPVVSPVIQNATAQELAAVNALFHRLANGPIAGGDGDAFDSIDRFTQGSASDVIEGVSFAKIKEMVIQLTASPAELAPPSQVAAPNEEVPKEEQESVPGNPSAPLGSMMFLQQSEVLPSVASTVAESHTPAADPEPLPPSSYPVSTVEKEPVIDHVARNKQLLEQATIITPDHIPTSVHDWVAGEQSQPSQAQATPAAAEEWSTPTEHLSATQAEVVARTIDWAEDVQGQGEAPNHPPGGNFMPAPPPPLHHSGDPTTGQLPLGPPPHHHMNNPRGHYRGRGGYRGGPGMPPGGGNHNGGYRGGGRGWYRGNPGGYRGGREGAPPMDMNGPGGWRPGPGGPPDANGGYRARADYQGGRYGGQRGGPRGGNAFHRPPPPPSQSLRLSVYYSLLPTPTPTPTPTSPTLSLSLSLAMAQETFSAFHLHSLNKILASFELQREWKELSRVTSLEPIGYPFNQQPISVLKKQPSRISTVLNFLASPSPAPPVRSIGLLESQIGITNHHTHAQRHDHISQLPLFRLLIQRVWGAFPGLIDLPIKTWLGIERFILDFNRRNFSTSRERRQFTKRAVISIGFTKLLSSYMTSIIRFRESQSSPTRPSPADLQRVSQLPSLISRSGSRIKFVERDKDEFLVIYRIKVGAARPAVDASAGKHSSPNVKISVIKWPVLCELLQIINPRNNHQHTLTDLLLIQQLFNLEDSSRTEKIYQVLDTCRCDPAGLDAGMKAELGRFLAEEQDFQKDWIDVGKRVSDAKQGYKTFLHKVVHEDGEIDRMYELVAAHDKLETVLALDPMYEQAQTWAIMWIAYMLHFVFITGPGGDEVCELFLKIDKLVPYELIKQGLRIINPTLAIRTTITLIFGQPFGSLSLFQRILDSVVKYEIRALDTQMQTVVQAQPIDNPSSGPTRHKFLEAILKFVYLPEEEKRTVRKEFDNSEEDIIILILQWSNDFGPVEMDHVHASEQVFKKSRGAPLGPNLFTDLILLLRLASLKRDREQIISMITEPDNPIIRTIKQVLEMYYPTIYKVALASDLSKKFGETEAFLKDLVALLASRQQHPVSIDKLVHLLHRHKQAYWAFLNDLVKCDHLCDPMKEWIQSCFNLVKSGLSAESEGVSSPGRFGLSAETLTSGAAGELVREETGALSAYNRLAKMVDDMQYRLVFAAPSPVTTETSFLAQAFQTLAHTDPDHFARHLALSSAHNRPPLPFGWAWWIDQIKWCGTGADWVNSETGDDARTTATQVKLDAENVPSQLVVNSDLQQELSQSTKNVLDICKHLRDLGMTPKQFMLEYLTSKNSELATLRRFWETPKGWESTITVVKAIRGKFWATDMGRKKWIDWIQDEEGISAYLSRMGIA</sequence>
<feature type="compositionally biased region" description="Gly residues" evidence="2">
    <location>
        <begin position="580"/>
        <end position="591"/>
    </location>
</feature>
<feature type="region of interest" description="Disordered" evidence="2">
    <location>
        <begin position="300"/>
        <end position="329"/>
    </location>
</feature>
<name>A0A2N5SPJ3_9BASI</name>
<evidence type="ECO:0000256" key="2">
    <source>
        <dbReference type="SAM" id="MobiDB-lite"/>
    </source>
</evidence>
<accession>A0A2N5SPJ3</accession>
<evidence type="ECO:0000259" key="3">
    <source>
        <dbReference type="Pfam" id="PF12825"/>
    </source>
</evidence>
<feature type="region of interest" description="Disordered" evidence="2">
    <location>
        <begin position="451"/>
        <end position="524"/>
    </location>
</feature>
<dbReference type="InterPro" id="IPR024554">
    <property type="entry name" value="LEC1-like_C"/>
</dbReference>
<dbReference type="Proteomes" id="UP000235392">
    <property type="component" value="Unassembled WGS sequence"/>
</dbReference>
<dbReference type="Pfam" id="PF12825">
    <property type="entry name" value="DUF3818"/>
    <property type="match status" value="1"/>
</dbReference>